<organism evidence="1 2">
    <name type="scientific">Luteibacter jiangsuensis</name>
    <dbReference type="NCBI Taxonomy" id="637577"/>
    <lineage>
        <taxon>Bacteria</taxon>
        <taxon>Pseudomonadati</taxon>
        <taxon>Pseudomonadota</taxon>
        <taxon>Gammaproteobacteria</taxon>
        <taxon>Lysobacterales</taxon>
        <taxon>Rhodanobacteraceae</taxon>
        <taxon>Luteibacter</taxon>
    </lineage>
</organism>
<dbReference type="RefSeq" id="WP_306851435.1">
    <property type="nucleotide sequence ID" value="NZ_JAUSSK010000005.1"/>
</dbReference>
<name>A0ABT9T1L5_9GAMM</name>
<evidence type="ECO:0000313" key="2">
    <source>
        <dbReference type="Proteomes" id="UP001237737"/>
    </source>
</evidence>
<accession>A0ABT9T1L5</accession>
<keyword evidence="2" id="KW-1185">Reference proteome</keyword>
<reference evidence="1 2" key="1">
    <citation type="submission" date="2023-07" db="EMBL/GenBank/DDBJ databases">
        <title>Sorghum-associated microbial communities from plants grown in Nebraska, USA.</title>
        <authorList>
            <person name="Schachtman D."/>
        </authorList>
    </citation>
    <scope>NUCLEOTIDE SEQUENCE [LARGE SCALE GENOMIC DNA]</scope>
    <source>
        <strain evidence="1 2">CC60</strain>
    </source>
</reference>
<dbReference type="Proteomes" id="UP001237737">
    <property type="component" value="Unassembled WGS sequence"/>
</dbReference>
<comment type="caution">
    <text evidence="1">The sequence shown here is derived from an EMBL/GenBank/DDBJ whole genome shotgun (WGS) entry which is preliminary data.</text>
</comment>
<dbReference type="EMBL" id="JAUSSK010000005">
    <property type="protein sequence ID" value="MDQ0011171.1"/>
    <property type="molecule type" value="Genomic_DNA"/>
</dbReference>
<gene>
    <name evidence="1" type="ORF">J2T07_003381</name>
</gene>
<protein>
    <submittedName>
        <fullName evidence="1">Uncharacterized protein</fullName>
    </submittedName>
</protein>
<proteinExistence type="predicted"/>
<sequence length="330" mass="36495">MARKAFPHAPSLDLTDVEVILEQTKVYRNGLQQARIRLDLISKHGGQPSDLSVREIESIRLFDYHNQASGTIPLSDDGSITYKGWSAQRDYRGYVSQTTRSGEPRAIQSYFLYLSANADATETLDVAFEIHGDDLSIWRTNGRCFINGIEQPKPAMDKKVGITVTPVPPERYPASSFMLDRRSLDPARFLDTENADGIFDDIVTVSILLVDQTTLGIRSMTCEPAGLIHWKDKVSNIRQPCFTGYVEPGEVTIHWNGALDGHWGSTAPPEQLVSPEEELGVIVLCGRVDIPSWAGAPEAPVKVTMMDAHGSVQSCHIGFVKGERDELIVT</sequence>
<evidence type="ECO:0000313" key="1">
    <source>
        <dbReference type="EMBL" id="MDQ0011171.1"/>
    </source>
</evidence>